<organism evidence="1 2">
    <name type="scientific">Periplaneta americana</name>
    <name type="common">American cockroach</name>
    <name type="synonym">Blatta americana</name>
    <dbReference type="NCBI Taxonomy" id="6978"/>
    <lineage>
        <taxon>Eukaryota</taxon>
        <taxon>Metazoa</taxon>
        <taxon>Ecdysozoa</taxon>
        <taxon>Arthropoda</taxon>
        <taxon>Hexapoda</taxon>
        <taxon>Insecta</taxon>
        <taxon>Pterygota</taxon>
        <taxon>Neoptera</taxon>
        <taxon>Polyneoptera</taxon>
        <taxon>Dictyoptera</taxon>
        <taxon>Blattodea</taxon>
        <taxon>Blattoidea</taxon>
        <taxon>Blattidae</taxon>
        <taxon>Blattinae</taxon>
        <taxon>Periplaneta</taxon>
    </lineage>
</organism>
<gene>
    <name evidence="1" type="ORF">ANN_07054</name>
</gene>
<dbReference type="Proteomes" id="UP001148838">
    <property type="component" value="Unassembled WGS sequence"/>
</dbReference>
<keyword evidence="2" id="KW-1185">Reference proteome</keyword>
<comment type="caution">
    <text evidence="1">The sequence shown here is derived from an EMBL/GenBank/DDBJ whole genome shotgun (WGS) entry which is preliminary data.</text>
</comment>
<protein>
    <submittedName>
        <fullName evidence="1">Uncharacterized protein</fullName>
    </submittedName>
</protein>
<proteinExistence type="predicted"/>
<reference evidence="1 2" key="1">
    <citation type="journal article" date="2022" name="Allergy">
        <title>Genome assembly and annotation of Periplaneta americana reveal a comprehensive cockroach allergen profile.</title>
        <authorList>
            <person name="Wang L."/>
            <person name="Xiong Q."/>
            <person name="Saelim N."/>
            <person name="Wang L."/>
            <person name="Nong W."/>
            <person name="Wan A.T."/>
            <person name="Shi M."/>
            <person name="Liu X."/>
            <person name="Cao Q."/>
            <person name="Hui J.H.L."/>
            <person name="Sookrung N."/>
            <person name="Leung T.F."/>
            <person name="Tungtrongchitr A."/>
            <person name="Tsui S.K.W."/>
        </authorList>
    </citation>
    <scope>NUCLEOTIDE SEQUENCE [LARGE SCALE GENOMIC DNA]</scope>
    <source>
        <strain evidence="1">PWHHKU_190912</strain>
    </source>
</reference>
<sequence>MEEHLGLERSFKFFMTDSSMTLDIPLFVAKELNDDNVTLTLAEQCAAYLCCNLRNLQAKELLIFTAIMHSAVRGARVAFPDTSLNDIIKRSLTSCGIPSLLERPDGALISRGIDSGMSLWLRMQQIHPCELRTDARGATDEHHRDAEGISVHVDSIRPGCCS</sequence>
<evidence type="ECO:0000313" key="2">
    <source>
        <dbReference type="Proteomes" id="UP001148838"/>
    </source>
</evidence>
<evidence type="ECO:0000313" key="1">
    <source>
        <dbReference type="EMBL" id="KAJ4445253.1"/>
    </source>
</evidence>
<dbReference type="EMBL" id="JAJSOF020000011">
    <property type="protein sequence ID" value="KAJ4445253.1"/>
    <property type="molecule type" value="Genomic_DNA"/>
</dbReference>
<accession>A0ABQ8TG53</accession>
<name>A0ABQ8TG53_PERAM</name>